<keyword evidence="1" id="KW-0418">Kinase</keyword>
<protein>
    <submittedName>
        <fullName evidence="3">ATP-binding protein</fullName>
    </submittedName>
</protein>
<dbReference type="EMBL" id="CP163445">
    <property type="protein sequence ID" value="XDQ80810.1"/>
    <property type="molecule type" value="Genomic_DNA"/>
</dbReference>
<name>A0AB39TNP7_9ACTN</name>
<dbReference type="InterPro" id="IPR050267">
    <property type="entry name" value="Anti-sigma-factor_SerPK"/>
</dbReference>
<evidence type="ECO:0000259" key="2">
    <source>
        <dbReference type="Pfam" id="PF13581"/>
    </source>
</evidence>
<dbReference type="RefSeq" id="WP_052706505.1">
    <property type="nucleotide sequence ID" value="NZ_CP163445.1"/>
</dbReference>
<keyword evidence="1" id="KW-0808">Transferase</keyword>
<keyword evidence="3" id="KW-0067">ATP-binding</keyword>
<dbReference type="Gene3D" id="3.30.565.10">
    <property type="entry name" value="Histidine kinase-like ATPase, C-terminal domain"/>
    <property type="match status" value="1"/>
</dbReference>
<feature type="domain" description="Histidine kinase/HSP90-like ATPase" evidence="2">
    <location>
        <begin position="10"/>
        <end position="114"/>
    </location>
</feature>
<dbReference type="InterPro" id="IPR003594">
    <property type="entry name" value="HATPase_dom"/>
</dbReference>
<dbReference type="GO" id="GO:0004674">
    <property type="term" value="F:protein serine/threonine kinase activity"/>
    <property type="evidence" value="ECO:0007669"/>
    <property type="project" value="UniProtKB-KW"/>
</dbReference>
<dbReference type="GO" id="GO:0005524">
    <property type="term" value="F:ATP binding"/>
    <property type="evidence" value="ECO:0007669"/>
    <property type="project" value="UniProtKB-KW"/>
</dbReference>
<evidence type="ECO:0000313" key="3">
    <source>
        <dbReference type="EMBL" id="XDQ80810.1"/>
    </source>
</evidence>
<keyword evidence="1" id="KW-0723">Serine/threonine-protein kinase</keyword>
<dbReference type="Pfam" id="PF13581">
    <property type="entry name" value="HATPase_c_2"/>
    <property type="match status" value="1"/>
</dbReference>
<dbReference type="PANTHER" id="PTHR35526">
    <property type="entry name" value="ANTI-SIGMA-F FACTOR RSBW-RELATED"/>
    <property type="match status" value="1"/>
</dbReference>
<sequence>MRNLNSPSLTLSRDTLRSAMSREGWPAATTFDAELAMVELIVNAWRHGDTASPAVVILLRPDTLRVTVSDRSPLLPEQRPTSLLSETGRGLQLVAGLTHRWGVDPQELGKSVWFELHQGGAA</sequence>
<dbReference type="InterPro" id="IPR036890">
    <property type="entry name" value="HATPase_C_sf"/>
</dbReference>
<dbReference type="PANTHER" id="PTHR35526:SF3">
    <property type="entry name" value="ANTI-SIGMA-F FACTOR RSBW"/>
    <property type="match status" value="1"/>
</dbReference>
<reference evidence="3" key="1">
    <citation type="submission" date="2024-07" db="EMBL/GenBank/DDBJ databases">
        <authorList>
            <person name="Yu S.T."/>
        </authorList>
    </citation>
    <scope>NUCLEOTIDE SEQUENCE</scope>
    <source>
        <strain evidence="3">Y1</strain>
    </source>
</reference>
<dbReference type="SUPFAM" id="SSF55874">
    <property type="entry name" value="ATPase domain of HSP90 chaperone/DNA topoisomerase II/histidine kinase"/>
    <property type="match status" value="1"/>
</dbReference>
<accession>A0AB39TNP7</accession>
<dbReference type="CDD" id="cd16936">
    <property type="entry name" value="HATPase_RsbW-like"/>
    <property type="match status" value="1"/>
</dbReference>
<organism evidence="3">
    <name type="scientific">Streptomyces sp. Y1</name>
    <dbReference type="NCBI Taxonomy" id="3238634"/>
    <lineage>
        <taxon>Bacteria</taxon>
        <taxon>Bacillati</taxon>
        <taxon>Actinomycetota</taxon>
        <taxon>Actinomycetes</taxon>
        <taxon>Kitasatosporales</taxon>
        <taxon>Streptomycetaceae</taxon>
        <taxon>Streptomyces</taxon>
    </lineage>
</organism>
<proteinExistence type="predicted"/>
<gene>
    <name evidence="3" type="ORF">AB2U05_21240</name>
</gene>
<evidence type="ECO:0000256" key="1">
    <source>
        <dbReference type="ARBA" id="ARBA00022527"/>
    </source>
</evidence>
<dbReference type="AlphaFoldDB" id="A0AB39TNP7"/>
<keyword evidence="3" id="KW-0547">Nucleotide-binding</keyword>